<reference evidence="6 7" key="1">
    <citation type="submission" date="2019-04" db="EMBL/GenBank/DDBJ databases">
        <title>Crenobacter sp. nov.</title>
        <authorList>
            <person name="Shi S."/>
        </authorList>
    </citation>
    <scope>NUCLEOTIDE SEQUENCE [LARGE SCALE GENOMIC DNA]</scope>
    <source>
        <strain evidence="6 7">GY 70310</strain>
    </source>
</reference>
<keyword evidence="2" id="KW-0249">Electron transport</keyword>
<evidence type="ECO:0000256" key="2">
    <source>
        <dbReference type="ARBA" id="ARBA00022982"/>
    </source>
</evidence>
<keyword evidence="3" id="KW-1015">Disulfide bond</keyword>
<evidence type="ECO:0000313" key="7">
    <source>
        <dbReference type="Proteomes" id="UP000308891"/>
    </source>
</evidence>
<name>A0A4T0UXA3_9NEIS</name>
<accession>A0A4T0UXA3</accession>
<keyword evidence="7" id="KW-1185">Reference proteome</keyword>
<dbReference type="Gene3D" id="3.40.30.10">
    <property type="entry name" value="Glutaredoxin"/>
    <property type="match status" value="1"/>
</dbReference>
<dbReference type="InterPro" id="IPR049299">
    <property type="entry name" value="Thio2_N"/>
</dbReference>
<dbReference type="InterPro" id="IPR036249">
    <property type="entry name" value="Thioredoxin-like_sf"/>
</dbReference>
<dbReference type="GO" id="GO:0045454">
    <property type="term" value="P:cell redox homeostasis"/>
    <property type="evidence" value="ECO:0007669"/>
    <property type="project" value="TreeGrafter"/>
</dbReference>
<sequence>MQLACPACLTRNRFPDARLADNPRCGQCKAPLAPQTPVSLGDTSLPAYLAGCDAPVLVDFWAAWCGPCQAMAPQFAAAARSLPAVRFVKVDSDAAPQAVARYAIRSIPTLLLFRGGRELARHSGVLPAAQLAQWVETQLAKETR</sequence>
<dbReference type="GO" id="GO:0005829">
    <property type="term" value="C:cytosol"/>
    <property type="evidence" value="ECO:0007669"/>
    <property type="project" value="TreeGrafter"/>
</dbReference>
<keyword evidence="4" id="KW-0676">Redox-active center</keyword>
<dbReference type="Pfam" id="PF21352">
    <property type="entry name" value="Zn_ribbon_Thio2"/>
    <property type="match status" value="1"/>
</dbReference>
<dbReference type="PANTHER" id="PTHR45663:SF11">
    <property type="entry name" value="GEO12009P1"/>
    <property type="match status" value="1"/>
</dbReference>
<evidence type="ECO:0000259" key="5">
    <source>
        <dbReference type="PROSITE" id="PS51352"/>
    </source>
</evidence>
<evidence type="ECO:0000256" key="3">
    <source>
        <dbReference type="ARBA" id="ARBA00023157"/>
    </source>
</evidence>
<dbReference type="RefSeq" id="WP_136552375.1">
    <property type="nucleotide sequence ID" value="NZ_STGJ01000006.1"/>
</dbReference>
<dbReference type="CDD" id="cd02947">
    <property type="entry name" value="TRX_family"/>
    <property type="match status" value="1"/>
</dbReference>
<dbReference type="Gene3D" id="2.30.30.380">
    <property type="entry name" value="Zn-finger domain of Sec23/24"/>
    <property type="match status" value="1"/>
</dbReference>
<dbReference type="NCBIfam" id="NF008229">
    <property type="entry name" value="PRK10996.1"/>
    <property type="match status" value="1"/>
</dbReference>
<dbReference type="PRINTS" id="PR00421">
    <property type="entry name" value="THIOREDOXIN"/>
</dbReference>
<dbReference type="PROSITE" id="PS00194">
    <property type="entry name" value="THIOREDOXIN_1"/>
    <property type="match status" value="1"/>
</dbReference>
<evidence type="ECO:0000256" key="4">
    <source>
        <dbReference type="ARBA" id="ARBA00023284"/>
    </source>
</evidence>
<dbReference type="InterPro" id="IPR013766">
    <property type="entry name" value="Thioredoxin_domain"/>
</dbReference>
<organism evidence="6 7">
    <name type="scientific">Crenobacter intestini</name>
    <dbReference type="NCBI Taxonomy" id="2563443"/>
    <lineage>
        <taxon>Bacteria</taxon>
        <taxon>Pseudomonadati</taxon>
        <taxon>Pseudomonadota</taxon>
        <taxon>Betaproteobacteria</taxon>
        <taxon>Neisseriales</taxon>
        <taxon>Neisseriaceae</taxon>
        <taxon>Crenobacter</taxon>
    </lineage>
</organism>
<proteinExistence type="predicted"/>
<keyword evidence="1" id="KW-0813">Transport</keyword>
<dbReference type="GO" id="GO:0015035">
    <property type="term" value="F:protein-disulfide reductase activity"/>
    <property type="evidence" value="ECO:0007669"/>
    <property type="project" value="TreeGrafter"/>
</dbReference>
<evidence type="ECO:0000313" key="6">
    <source>
        <dbReference type="EMBL" id="TIC83762.1"/>
    </source>
</evidence>
<dbReference type="InterPro" id="IPR017937">
    <property type="entry name" value="Thioredoxin_CS"/>
</dbReference>
<dbReference type="OrthoDB" id="9790390at2"/>
<dbReference type="PROSITE" id="PS51352">
    <property type="entry name" value="THIOREDOXIN_2"/>
    <property type="match status" value="1"/>
</dbReference>
<feature type="domain" description="Thioredoxin" evidence="5">
    <location>
        <begin position="8"/>
        <end position="140"/>
    </location>
</feature>
<protein>
    <submittedName>
        <fullName evidence="6">Thioredoxin TrxC</fullName>
    </submittedName>
</protein>
<dbReference type="AlphaFoldDB" id="A0A4T0UXA3"/>
<dbReference type="PANTHER" id="PTHR45663">
    <property type="entry name" value="GEO12009P1"/>
    <property type="match status" value="1"/>
</dbReference>
<dbReference type="SUPFAM" id="SSF52833">
    <property type="entry name" value="Thioredoxin-like"/>
    <property type="match status" value="1"/>
</dbReference>
<evidence type="ECO:0000256" key="1">
    <source>
        <dbReference type="ARBA" id="ARBA00022448"/>
    </source>
</evidence>
<comment type="caution">
    <text evidence="6">The sequence shown here is derived from an EMBL/GenBank/DDBJ whole genome shotgun (WGS) entry which is preliminary data.</text>
</comment>
<dbReference type="Proteomes" id="UP000308891">
    <property type="component" value="Unassembled WGS sequence"/>
</dbReference>
<dbReference type="Pfam" id="PF00085">
    <property type="entry name" value="Thioredoxin"/>
    <property type="match status" value="1"/>
</dbReference>
<gene>
    <name evidence="6" type="primary">trxC</name>
    <name evidence="6" type="ORF">E5K04_07005</name>
</gene>
<dbReference type="EMBL" id="STGJ01000006">
    <property type="protein sequence ID" value="TIC83762.1"/>
    <property type="molecule type" value="Genomic_DNA"/>
</dbReference>